<dbReference type="SMART" id="SM00267">
    <property type="entry name" value="GGDEF"/>
    <property type="match status" value="1"/>
</dbReference>
<dbReference type="Pfam" id="PF00990">
    <property type="entry name" value="GGDEF"/>
    <property type="match status" value="1"/>
</dbReference>
<accession>A0ABP7EUG6</accession>
<dbReference type="PANTHER" id="PTHR45138:SF9">
    <property type="entry name" value="DIGUANYLATE CYCLASE DGCM-RELATED"/>
    <property type="match status" value="1"/>
</dbReference>
<evidence type="ECO:0000256" key="2">
    <source>
        <dbReference type="SAM" id="Phobius"/>
    </source>
</evidence>
<dbReference type="InterPro" id="IPR000160">
    <property type="entry name" value="GGDEF_dom"/>
</dbReference>
<feature type="transmembrane region" description="Helical" evidence="2">
    <location>
        <begin position="228"/>
        <end position="252"/>
    </location>
</feature>
<dbReference type="PROSITE" id="PS50887">
    <property type="entry name" value="GGDEF"/>
    <property type="match status" value="1"/>
</dbReference>
<evidence type="ECO:0000256" key="1">
    <source>
        <dbReference type="SAM" id="MobiDB-lite"/>
    </source>
</evidence>
<reference evidence="5" key="1">
    <citation type="journal article" date="2019" name="Int. J. Syst. Evol. Microbiol.">
        <title>The Global Catalogue of Microorganisms (GCM) 10K type strain sequencing project: providing services to taxonomists for standard genome sequencing and annotation.</title>
        <authorList>
            <consortium name="The Broad Institute Genomics Platform"/>
            <consortium name="The Broad Institute Genome Sequencing Center for Infectious Disease"/>
            <person name="Wu L."/>
            <person name="Ma J."/>
        </authorList>
    </citation>
    <scope>NUCLEOTIDE SEQUENCE [LARGE SCALE GENOMIC DNA]</scope>
    <source>
        <strain evidence="5">JCM 17137</strain>
    </source>
</reference>
<feature type="transmembrane region" description="Helical" evidence="2">
    <location>
        <begin position="133"/>
        <end position="155"/>
    </location>
</feature>
<sequence length="448" mass="47838">MAVAEYSVTDSEGSWTRQICQIRHWPLFTQSSCLIVFIATVVTCDLILLAIAVPLTPILVRDLWTFAAFLGGAAVCVEAMRRLGSPAGVSRDLLGAWWLPALLLLPPVYSLLFPIPIYILLQFRIRRAVTFRRVFNAASVALSGFASSSVFHAVMDSGLPFVAKHGDGSTISEETVLTSGSGVAVAVVCCALFTCIHTAVMSIGVRLSAPETPWRGLLWDGEAALTDGAELCVGIMVAILCGLSLLLLAVALPPVLLLQRGLLFQQLQTAARTDPKTGLLNAATWEGEADAELSRALQSGRPMAVLIIDIDHFKKVNDTHGHLFGDQVLLGVANTLTHQLDESDIIGRFGGEEFVVLLPGADTAKAHQVAERLRARVGRMALPTEDATVTITISIGVALLLVHGRDLLELLTAADLALYHAKDTGRDRVCLPNSPGDGDAPLSEDPSS</sequence>
<feature type="transmembrane region" description="Helical" evidence="2">
    <location>
        <begin position="96"/>
        <end position="121"/>
    </location>
</feature>
<evidence type="ECO:0000313" key="4">
    <source>
        <dbReference type="EMBL" id="GAA3724895.1"/>
    </source>
</evidence>
<feature type="region of interest" description="Disordered" evidence="1">
    <location>
        <begin position="428"/>
        <end position="448"/>
    </location>
</feature>
<dbReference type="EMBL" id="BAABDD010000001">
    <property type="protein sequence ID" value="GAA3724895.1"/>
    <property type="molecule type" value="Genomic_DNA"/>
</dbReference>
<keyword evidence="2" id="KW-0812">Transmembrane</keyword>
<dbReference type="Gene3D" id="3.30.70.270">
    <property type="match status" value="1"/>
</dbReference>
<dbReference type="PANTHER" id="PTHR45138">
    <property type="entry name" value="REGULATORY COMPONENTS OF SENSORY TRANSDUCTION SYSTEM"/>
    <property type="match status" value="1"/>
</dbReference>
<feature type="transmembrane region" description="Helical" evidence="2">
    <location>
        <begin position="183"/>
        <end position="207"/>
    </location>
</feature>
<keyword evidence="2" id="KW-0472">Membrane</keyword>
<comment type="caution">
    <text evidence="4">The sequence shown here is derived from an EMBL/GenBank/DDBJ whole genome shotgun (WGS) entry which is preliminary data.</text>
</comment>
<evidence type="ECO:0000313" key="5">
    <source>
        <dbReference type="Proteomes" id="UP001500908"/>
    </source>
</evidence>
<dbReference type="InterPro" id="IPR029787">
    <property type="entry name" value="Nucleotide_cyclase"/>
</dbReference>
<dbReference type="Proteomes" id="UP001500908">
    <property type="component" value="Unassembled WGS sequence"/>
</dbReference>
<feature type="transmembrane region" description="Helical" evidence="2">
    <location>
        <begin position="34"/>
        <end position="56"/>
    </location>
</feature>
<feature type="domain" description="GGDEF" evidence="3">
    <location>
        <begin position="301"/>
        <end position="434"/>
    </location>
</feature>
<dbReference type="SUPFAM" id="SSF55073">
    <property type="entry name" value="Nucleotide cyclase"/>
    <property type="match status" value="1"/>
</dbReference>
<evidence type="ECO:0000259" key="3">
    <source>
        <dbReference type="PROSITE" id="PS50887"/>
    </source>
</evidence>
<dbReference type="NCBIfam" id="TIGR00254">
    <property type="entry name" value="GGDEF"/>
    <property type="match status" value="1"/>
</dbReference>
<organism evidence="4 5">
    <name type="scientific">Salinactinospora qingdaonensis</name>
    <dbReference type="NCBI Taxonomy" id="702744"/>
    <lineage>
        <taxon>Bacteria</taxon>
        <taxon>Bacillati</taxon>
        <taxon>Actinomycetota</taxon>
        <taxon>Actinomycetes</taxon>
        <taxon>Streptosporangiales</taxon>
        <taxon>Nocardiopsidaceae</taxon>
        <taxon>Salinactinospora</taxon>
    </lineage>
</organism>
<dbReference type="InterPro" id="IPR050469">
    <property type="entry name" value="Diguanylate_Cyclase"/>
</dbReference>
<dbReference type="RefSeq" id="WP_344966312.1">
    <property type="nucleotide sequence ID" value="NZ_BAABDD010000001.1"/>
</dbReference>
<protein>
    <submittedName>
        <fullName evidence="4">GGDEF domain-containing protein</fullName>
    </submittedName>
</protein>
<keyword evidence="5" id="KW-1185">Reference proteome</keyword>
<proteinExistence type="predicted"/>
<keyword evidence="2" id="KW-1133">Transmembrane helix</keyword>
<dbReference type="CDD" id="cd01949">
    <property type="entry name" value="GGDEF"/>
    <property type="match status" value="1"/>
</dbReference>
<gene>
    <name evidence="4" type="ORF">GCM10022402_01870</name>
</gene>
<name>A0ABP7EUG6_9ACTN</name>
<feature type="transmembrane region" description="Helical" evidence="2">
    <location>
        <begin position="63"/>
        <end position="84"/>
    </location>
</feature>
<dbReference type="InterPro" id="IPR043128">
    <property type="entry name" value="Rev_trsase/Diguanyl_cyclase"/>
</dbReference>